<dbReference type="EMBL" id="JX962719">
    <property type="protein sequence ID" value="AGC01630.1"/>
    <property type="molecule type" value="Genomic_DNA"/>
</dbReference>
<accession>L7RFN9</accession>
<protein>
    <submittedName>
        <fullName evidence="1">Uncharacterized protein</fullName>
    </submittedName>
</protein>
<dbReference type="GeneID" id="14445998"/>
<dbReference type="RefSeq" id="YP_007354066.1">
    <property type="nucleotide sequence ID" value="NC_020104.1"/>
</dbReference>
<evidence type="ECO:0000313" key="2">
    <source>
        <dbReference type="Proteomes" id="UP000201640"/>
    </source>
</evidence>
<keyword evidence="2" id="KW-1185">Reference proteome</keyword>
<sequence>MSLEYNFNTILKMSLDKIQFEFISECNRSHAIPDMESWSKRIRDVLPKGAVYIIIHKYIDVSGSELDAFILQSTDIKWPSQKNDSSFRNQYFHKSKYDTNIWILKDKYRTETSMIKSLINHNNLVII</sequence>
<evidence type="ECO:0000313" key="1">
    <source>
        <dbReference type="EMBL" id="AGC01630.1"/>
    </source>
</evidence>
<gene>
    <name evidence="1" type="ORF">Moumou_00084</name>
</gene>
<name>L7RFN9_9VIRU</name>
<dbReference type="KEGG" id="vg:14445998"/>
<reference evidence="1 2" key="1">
    <citation type="journal article" date="2012" name="Genome Biol. Evol.">
        <title>Related Giant Viruses in Distant Locations and Different Habitats: Acanthamoeba polyphaga moumouvirus Represents a Third Lineage of the Mimiviridae That Is Close to the Megavirus Lineage.</title>
        <authorList>
            <person name="Yoosuf N."/>
            <person name="Yutin N."/>
            <person name="Colson P."/>
            <person name="Shabalina S.A."/>
            <person name="Pagnier I."/>
            <person name="Robert C."/>
            <person name="Azza S."/>
            <person name="Klose T."/>
            <person name="Wong J."/>
            <person name="Rossmann M.G."/>
            <person name="La Scola B."/>
            <person name="Raoult D."/>
            <person name="Koonin E.V."/>
        </authorList>
    </citation>
    <scope>NUCLEOTIDE SEQUENCE [LARGE SCALE GENOMIC DNA]</scope>
    <source>
        <strain evidence="1 2">M10A</strain>
    </source>
</reference>
<dbReference type="Proteomes" id="UP000201640">
    <property type="component" value="Segment"/>
</dbReference>
<proteinExistence type="predicted"/>
<organism evidence="1 2">
    <name type="scientific">Acanthamoeba polyphaga moumouvirus</name>
    <dbReference type="NCBI Taxonomy" id="1269028"/>
    <lineage>
        <taxon>Viruses</taxon>
        <taxon>Varidnaviria</taxon>
        <taxon>Bamfordvirae</taxon>
        <taxon>Nucleocytoviricota</taxon>
        <taxon>Megaviricetes</taxon>
        <taxon>Imitervirales</taxon>
        <taxon>Mimiviridae</taxon>
        <taxon>Megamimivirinae</taxon>
        <taxon>Moumouvirus</taxon>
    </lineage>
</organism>